<evidence type="ECO:0000259" key="1">
    <source>
        <dbReference type="PROSITE" id="PS51340"/>
    </source>
</evidence>
<dbReference type="GO" id="GO:0003824">
    <property type="term" value="F:catalytic activity"/>
    <property type="evidence" value="ECO:0007669"/>
    <property type="project" value="InterPro"/>
</dbReference>
<name>Q5UEZ5_9PROT</name>
<accession>Q5UEZ5</accession>
<feature type="domain" description="MOSC" evidence="1">
    <location>
        <begin position="105"/>
        <end position="254"/>
    </location>
</feature>
<dbReference type="AlphaFoldDB" id="Q5UEZ5"/>
<dbReference type="SUPFAM" id="SSF50800">
    <property type="entry name" value="PK beta-barrel domain-like"/>
    <property type="match status" value="1"/>
</dbReference>
<gene>
    <name evidence="2" type="ORF">Red2C11_42</name>
</gene>
<dbReference type="GO" id="GO:0030170">
    <property type="term" value="F:pyridoxal phosphate binding"/>
    <property type="evidence" value="ECO:0007669"/>
    <property type="project" value="InterPro"/>
</dbReference>
<dbReference type="Pfam" id="PF03473">
    <property type="entry name" value="MOSC"/>
    <property type="match status" value="1"/>
</dbReference>
<dbReference type="InterPro" id="IPR011037">
    <property type="entry name" value="Pyrv_Knase-like_insert_dom_sf"/>
</dbReference>
<dbReference type="Pfam" id="PF03476">
    <property type="entry name" value="MOSC_N"/>
    <property type="match status" value="1"/>
</dbReference>
<organism evidence="2">
    <name type="scientific">uncultured alpha proteobacterium EBAC2C11</name>
    <dbReference type="NCBI Taxonomy" id="295349"/>
    <lineage>
        <taxon>Bacteria</taxon>
        <taxon>Pseudomonadati</taxon>
        <taxon>Pseudomonadota</taxon>
        <taxon>Alphaproteobacteria</taxon>
        <taxon>Candidatus Puniceispirillales</taxon>
        <taxon>environmental samples</taxon>
    </lineage>
</organism>
<dbReference type="PROSITE" id="PS51340">
    <property type="entry name" value="MOSC"/>
    <property type="match status" value="1"/>
</dbReference>
<dbReference type="InterPro" id="IPR005302">
    <property type="entry name" value="MoCF_Sase_C"/>
</dbReference>
<reference evidence="2" key="1">
    <citation type="submission" date="2004-09" db="EMBL/GenBank/DDBJ databases">
        <title>SAR116.</title>
        <authorList>
            <person name="Sabehi G."/>
            <person name="Beja O."/>
        </authorList>
    </citation>
    <scope>NUCLEOTIDE SEQUENCE</scope>
</reference>
<dbReference type="GO" id="GO:0030151">
    <property type="term" value="F:molybdenum ion binding"/>
    <property type="evidence" value="ECO:0007669"/>
    <property type="project" value="InterPro"/>
</dbReference>
<dbReference type="InterPro" id="IPR005303">
    <property type="entry name" value="MOCOS_middle"/>
</dbReference>
<protein>
    <submittedName>
        <fullName evidence="2">Predicted MosC domain</fullName>
    </submittedName>
</protein>
<dbReference type="Gene3D" id="2.40.33.20">
    <property type="entry name" value="PK beta-barrel domain-like"/>
    <property type="match status" value="1"/>
</dbReference>
<proteinExistence type="predicted"/>
<sequence length="254" mass="28115">MQILELWQFPIKGFGGSQVGTAKLTTDGYFPHDRHFAVSNGGQKIATARSGSWFPKAHFLQLMSHEGLAEYKCQYLTDGPKPILELFHRGQSCISINPDSDHGQRQFEDFITSNFGNHLRGQPRLMQMKDQAYSDQSTPLISIASHASLDTFANATGTAPSNCRFRINIITDAYTGFSEIKMIGQTFQCGKAQIEVQKAVGRCAAINVDPKTALRSDKDFVRLMKRKFGHSNLGVFAKVIKGGEIKVGDVMLPI</sequence>
<evidence type="ECO:0000313" key="2">
    <source>
        <dbReference type="EMBL" id="AAV31629.1"/>
    </source>
</evidence>
<dbReference type="EMBL" id="AY744399">
    <property type="protein sequence ID" value="AAV31629.1"/>
    <property type="molecule type" value="Genomic_DNA"/>
</dbReference>